<protein>
    <submittedName>
        <fullName evidence="1">Uncharacterized protein</fullName>
    </submittedName>
</protein>
<dbReference type="RefSeq" id="WP_007685924.1">
    <property type="nucleotide sequence ID" value="NZ_CP013070.1"/>
</dbReference>
<name>A0A1L5BMV8_SPHIB</name>
<proteinExistence type="predicted"/>
<accession>A0A1L5BMV8</accession>
<evidence type="ECO:0000313" key="1">
    <source>
        <dbReference type="EMBL" id="APL94102.1"/>
    </source>
</evidence>
<reference evidence="1 2" key="1">
    <citation type="journal article" date="2012" name="J. Bacteriol.">
        <title>Genome sequence of Sphingobium indicum B90A, a hexachlorocyclohexane-degrading bacterium.</title>
        <authorList>
            <person name="Anand S."/>
            <person name="Sangwan N."/>
            <person name="Lata P."/>
            <person name="Kaur J."/>
            <person name="Dua A."/>
            <person name="Singh A.K."/>
            <person name="Verma M."/>
            <person name="Kaur J."/>
            <person name="Khurana J.P."/>
            <person name="Khurana P."/>
            <person name="Mathur S."/>
            <person name="Lal R."/>
        </authorList>
    </citation>
    <scope>NUCLEOTIDE SEQUENCE [LARGE SCALE GENOMIC DNA]</scope>
    <source>
        <strain evidence="2">DSM 16412 / CCM 7286 / MTCC 6364 / B90A</strain>
    </source>
</reference>
<sequence>MSDIHPAPAEFSADQIGADPILRYFHYSHLPAVLQGASKPFCDLARHMVETLPRNPERTVALRKLLEAKDAAVRANVN</sequence>
<dbReference type="EMBL" id="CP013070">
    <property type="protein sequence ID" value="APL94102.1"/>
    <property type="molecule type" value="Genomic_DNA"/>
</dbReference>
<dbReference type="Proteomes" id="UP000004550">
    <property type="component" value="Chromosome"/>
</dbReference>
<organism evidence="1 2">
    <name type="scientific">Sphingobium indicum (strain DSM 16412 / CCM 7286 / MTCC 6364 / B90A)</name>
    <dbReference type="NCBI Taxonomy" id="861109"/>
    <lineage>
        <taxon>Bacteria</taxon>
        <taxon>Pseudomonadati</taxon>
        <taxon>Pseudomonadota</taxon>
        <taxon>Alphaproteobacteria</taxon>
        <taxon>Sphingomonadales</taxon>
        <taxon>Sphingomonadaceae</taxon>
        <taxon>Sphingobium</taxon>
    </lineage>
</organism>
<gene>
    <name evidence="1" type="ORF">SIDU_06050</name>
</gene>
<dbReference type="KEGG" id="sinb:SIDU_06050"/>
<dbReference type="AlphaFoldDB" id="A0A1L5BMV8"/>
<evidence type="ECO:0000313" key="2">
    <source>
        <dbReference type="Proteomes" id="UP000004550"/>
    </source>
</evidence>